<feature type="signal peptide" evidence="1">
    <location>
        <begin position="1"/>
        <end position="27"/>
    </location>
</feature>
<dbReference type="Gene3D" id="3.40.190.10">
    <property type="entry name" value="Periplasmic binding protein-like II"/>
    <property type="match status" value="2"/>
</dbReference>
<keyword evidence="4" id="KW-1185">Reference proteome</keyword>
<accession>A0ABY8H4W6</accession>
<feature type="chain" id="PRO_5046683765" evidence="1">
    <location>
        <begin position="28"/>
        <end position="336"/>
    </location>
</feature>
<dbReference type="PANTHER" id="PTHR30024">
    <property type="entry name" value="ALIPHATIC SULFONATES-BINDING PROTEIN-RELATED"/>
    <property type="match status" value="1"/>
</dbReference>
<keyword evidence="1" id="KW-0732">Signal</keyword>
<proteinExistence type="predicted"/>
<dbReference type="InterPro" id="IPR015168">
    <property type="entry name" value="SsuA/THI5"/>
</dbReference>
<evidence type="ECO:0000313" key="4">
    <source>
        <dbReference type="Proteomes" id="UP001219037"/>
    </source>
</evidence>
<dbReference type="RefSeq" id="WP_278157299.1">
    <property type="nucleotide sequence ID" value="NZ_CP121252.1"/>
</dbReference>
<evidence type="ECO:0000259" key="2">
    <source>
        <dbReference type="Pfam" id="PF09084"/>
    </source>
</evidence>
<feature type="domain" description="SsuA/THI5-like" evidence="2">
    <location>
        <begin position="61"/>
        <end position="275"/>
    </location>
</feature>
<name>A0ABY8H4W6_9MICC</name>
<dbReference type="Proteomes" id="UP001219037">
    <property type="component" value="Chromosome"/>
</dbReference>
<dbReference type="EMBL" id="CP121252">
    <property type="protein sequence ID" value="WFP16140.1"/>
    <property type="molecule type" value="Genomic_DNA"/>
</dbReference>
<gene>
    <name evidence="3" type="ORF">P8192_12195</name>
</gene>
<sequence length="336" mass="35380">MFTLTTSKRRTAGFAALTCAGALLLTACGEGSPSGGEEEASAEAQGELTPVEVGVIPIGDVASIYVGQREGIFEEHGLDLTLTQAQGGAAIVPGVQSGDLDFGYSNVTSLVVARDRGLPIKIVATGPQTTGSELEDFAAVMVNPDSGIESITDLEGKTVAVNTLNNIFDSVISEGMEQEGGDADSINFVEVAFPDMVPQLEAGNVDAITAVDPFAVIGDEAGLERIFGPFSQPVEDLSIGGYFATEGLIESDPDLVEAFAAAMKESQQFSEENPEIVREVIAEYTTSSPETLEKTTIPLFPQEHHRESLQQIIDISDRIGLIDEPIAIEDLLNDGA</sequence>
<dbReference type="Pfam" id="PF09084">
    <property type="entry name" value="NMT1"/>
    <property type="match status" value="1"/>
</dbReference>
<dbReference type="SUPFAM" id="SSF53850">
    <property type="entry name" value="Periplasmic binding protein-like II"/>
    <property type="match status" value="1"/>
</dbReference>
<reference evidence="3 4" key="1">
    <citation type="submission" date="2023-04" db="EMBL/GenBank/DDBJ databases">
        <title>Funneling lignin-derived compounds into biodiesel using alkali-halophilic Citricoccus sp. P2.</title>
        <authorList>
            <person name="Luo C.-B."/>
        </authorList>
    </citation>
    <scope>NUCLEOTIDE SEQUENCE [LARGE SCALE GENOMIC DNA]</scope>
    <source>
        <strain evidence="3 4">P2</strain>
    </source>
</reference>
<organism evidence="3 4">
    <name type="scientific">Citricoccus muralis</name>
    <dbReference type="NCBI Taxonomy" id="169134"/>
    <lineage>
        <taxon>Bacteria</taxon>
        <taxon>Bacillati</taxon>
        <taxon>Actinomycetota</taxon>
        <taxon>Actinomycetes</taxon>
        <taxon>Micrococcales</taxon>
        <taxon>Micrococcaceae</taxon>
        <taxon>Citricoccus</taxon>
    </lineage>
</organism>
<evidence type="ECO:0000256" key="1">
    <source>
        <dbReference type="SAM" id="SignalP"/>
    </source>
</evidence>
<evidence type="ECO:0000313" key="3">
    <source>
        <dbReference type="EMBL" id="WFP16140.1"/>
    </source>
</evidence>
<protein>
    <submittedName>
        <fullName evidence="3">ABC transporter substrate-binding protein</fullName>
    </submittedName>
</protein>